<gene>
    <name evidence="12" type="ORF">HPG69_015289</name>
</gene>
<keyword evidence="5 10" id="KW-0175">Coiled coil</keyword>
<proteinExistence type="inferred from homology"/>
<keyword evidence="3" id="KW-0853">WD repeat</keyword>
<organism evidence="12 13">
    <name type="scientific">Diceros bicornis minor</name>
    <name type="common">South-central black rhinoceros</name>
    <dbReference type="NCBI Taxonomy" id="77932"/>
    <lineage>
        <taxon>Eukaryota</taxon>
        <taxon>Metazoa</taxon>
        <taxon>Chordata</taxon>
        <taxon>Craniata</taxon>
        <taxon>Vertebrata</taxon>
        <taxon>Euteleostomi</taxon>
        <taxon>Mammalia</taxon>
        <taxon>Eutheria</taxon>
        <taxon>Laurasiatheria</taxon>
        <taxon>Perissodactyla</taxon>
        <taxon>Rhinocerotidae</taxon>
        <taxon>Diceros</taxon>
    </lineage>
</organism>
<feature type="compositionally biased region" description="Basic and acidic residues" evidence="11">
    <location>
        <begin position="1"/>
        <end position="10"/>
    </location>
</feature>
<accession>A0A7J7FIX9</accession>
<dbReference type="SUPFAM" id="SSF50978">
    <property type="entry name" value="WD40 repeat-like"/>
    <property type="match status" value="1"/>
</dbReference>
<dbReference type="EMBL" id="JACDTQ010000475">
    <property type="protein sequence ID" value="KAF5928023.1"/>
    <property type="molecule type" value="Genomic_DNA"/>
</dbReference>
<evidence type="ECO:0000256" key="7">
    <source>
        <dbReference type="ARBA" id="ARBA00023273"/>
    </source>
</evidence>
<comment type="similarity">
    <text evidence="8">Belongs to the CFAP43 family.</text>
</comment>
<feature type="region of interest" description="Disordered" evidence="11">
    <location>
        <begin position="843"/>
        <end position="865"/>
    </location>
</feature>
<evidence type="ECO:0000256" key="2">
    <source>
        <dbReference type="ARBA" id="ARBA00022490"/>
    </source>
</evidence>
<evidence type="ECO:0000313" key="12">
    <source>
        <dbReference type="EMBL" id="KAF5928023.1"/>
    </source>
</evidence>
<dbReference type="PANTHER" id="PTHR14885:SF1">
    <property type="entry name" value="CILIA- AND FLAGELLA-ASSOCIATED PROTEIN 43"/>
    <property type="match status" value="1"/>
</dbReference>
<dbReference type="Gene3D" id="2.130.10.10">
    <property type="entry name" value="YVTN repeat-like/Quinoprotein amine dehydrogenase"/>
    <property type="match status" value="2"/>
</dbReference>
<keyword evidence="7" id="KW-0966">Cell projection</keyword>
<feature type="compositionally biased region" description="Low complexity" evidence="11">
    <location>
        <begin position="11"/>
        <end position="20"/>
    </location>
</feature>
<evidence type="ECO:0000313" key="13">
    <source>
        <dbReference type="Proteomes" id="UP000551758"/>
    </source>
</evidence>
<feature type="coiled-coil region" evidence="10">
    <location>
        <begin position="926"/>
        <end position="953"/>
    </location>
</feature>
<feature type="coiled-coil region" evidence="10">
    <location>
        <begin position="998"/>
        <end position="1025"/>
    </location>
</feature>
<dbReference type="Pfam" id="PF25828">
    <property type="entry name" value="CC_Cfap43"/>
    <property type="match status" value="1"/>
</dbReference>
<evidence type="ECO:0000256" key="10">
    <source>
        <dbReference type="SAM" id="Coils"/>
    </source>
</evidence>
<dbReference type="InterPro" id="IPR015943">
    <property type="entry name" value="WD40/YVTN_repeat-like_dom_sf"/>
</dbReference>
<evidence type="ECO:0000256" key="8">
    <source>
        <dbReference type="ARBA" id="ARBA00023605"/>
    </source>
</evidence>
<sequence length="1753" mass="201233">MVQGRERDETSSSASSPSLSVRCGDHRPATGFGRAETLPSDPHPLPTLFFLPCFRPALPETSTSSPPTPNAFLWVQGFPKQKVHFVNDNTICYPCGNFVIFINIETKKKTVLQCMNGIVGVVATNIPYEVVAFSDRKLKPLIYIYNFPALTRRTKLKGNILLDYTLLSFSYCGTYLASYSSLPEFELALWDWESSVILCKKSQPGVDVSQMTFNPMNWHQLCLSSPSAVTVWTIERSNQEHYLKAESVKLPLEDGSFYNETDVIFPQSLPKDLIYGPVLPLSAIAGLVGEEAETFRILRPLPHQPKDDLYPLLHPTMHCWTPTSDLYVGCEESHLLMINGDTLKVTVLNKIEDGSPKDLVSIAGPISSDRGWAWVSEADVHPVGFKGVIGASALDGFVYSFIIKDSNYRVEDFLEVEGPVEHMMFSPSYKMLLIQTDKGSVYIYTFGEKPTFDKVLDACDGKFQAIDFITPGNEYCMTLTHSGEVCVWYIEDGSCVSRIYLNTPATVLACSPSSLSAAVGTVGGSIHFLDVQDAESPEAVHKAFLCESSVQHLIYDQRGMYLLVGTSEGYIFVINANPSSLFQILGFTEVCKGILQISTVSLVETDVVEVMVLSPLPETGRSRLEIFTLPKMLPRVSATFADERGRLRDEFIHKFLYEIEHTLSSAVLDFQNNRIYGFCSQVPYICSYLLPEKEHSGICILKPYQKVQSKHYGPGMLSLSPHGLWLITVAKCGILCIRDVHTLETFARCRSHSHQGHGIQSVRISMNGQNILVNGRDDGTLVYLRWRYVQHTVSNLMSHFGGNLASEILDYCRRLLTSLNTTTEEESDYLSITQRDFLDLGSDSENTINENMRSRTDSSQDELVQDDDTKEIPWIQQKSQEAIKNEVKLFSKKRREIKRGIKALAKTVLNMMEENETADNIAKLEQQEFGLDLEELERLHDESEEEVAKIRKDTEMHNLAKRYLAELIKEECWNSMAVKGRALKCFHIPYVVENFPMKERTDEELKELKRVLQQKKIETECLKLRKEIVEVQSAITLIKKHHEEEDEEEEGDNVAVKDTNLPNYLLGSLSTDFGVHASLLSSQLELHSREEKINQIILLKDIIYKVKTAFNNEFDAAYKQKEFEIARVKEKNVRIQEIIFDLDLDESVWQPEFDDHEKPERTLVVEDREITAHKHVNPWQKAKAELVATHVMEQRLLSQGPSTRHRALMDMMGGVLEVRKEDILRMVIPQPAFMAKSDALWSEEERKQFKDYEKKVKELNEERDKYRKSLEAEMKKLQNSIQESTQNFDEHLKRLFERRVKAEMVVNQEELKINNLVFSLLLDEEISSREAFLHNYLTRKQEEKSQTSEAIRKSREDLDVYKEHYDNLLAEDKVLDRSFKKEFSEIPSHQVDILYKLFKRRPRIHKPKTHSDMASIVPFGERPGSGKLNKDAFAQLMKAMDDLDNINNMPEGLDPLVWDHFCMTRRVKVENEQKVRQKAAGLMEMVAFLRRRSEDDEKVQREIEKVFHELILLQEEKARFQLNLTIQILLKQGQVELENFQLLLEYSDAILINKNIIEDLNSVIRTQGQKKVASMTESKDIHKGIFQIEWEHKKMEMEMEDLNQKAWDIQMLFFSRDRQKYLNEPHYETLIAIQIGIMEQTIAVLDKTHKKNVENCKKLLKKLGKFSNQKDVANYTLSCNLREELVAVSERQDICNAIGSKLTCEKIAKERSENMMQQQKLTKISKEQAEQISILQAEVERLRMKAFPALVQM</sequence>
<feature type="coiled-coil region" evidence="10">
    <location>
        <begin position="1242"/>
        <end position="1294"/>
    </location>
</feature>
<evidence type="ECO:0000256" key="4">
    <source>
        <dbReference type="ARBA" id="ARBA00022737"/>
    </source>
</evidence>
<dbReference type="SUPFAM" id="SSF82171">
    <property type="entry name" value="DPP6 N-terminal domain-like"/>
    <property type="match status" value="1"/>
</dbReference>
<dbReference type="Proteomes" id="UP000551758">
    <property type="component" value="Unassembled WGS sequence"/>
</dbReference>
<protein>
    <recommendedName>
        <fullName evidence="9">Cilia- and flagella-associated protein 43</fullName>
    </recommendedName>
</protein>
<feature type="region of interest" description="Disordered" evidence="11">
    <location>
        <begin position="1"/>
        <end position="23"/>
    </location>
</feature>
<evidence type="ECO:0000256" key="1">
    <source>
        <dbReference type="ARBA" id="ARBA00004430"/>
    </source>
</evidence>
<evidence type="ECO:0000256" key="9">
    <source>
        <dbReference type="ARBA" id="ARBA00023662"/>
    </source>
</evidence>
<keyword evidence="13" id="KW-1185">Reference proteome</keyword>
<dbReference type="InterPro" id="IPR036322">
    <property type="entry name" value="WD40_repeat_dom_sf"/>
</dbReference>
<comment type="caution">
    <text evidence="12">The sequence shown here is derived from an EMBL/GenBank/DDBJ whole genome shotgun (WGS) entry which is preliminary data.</text>
</comment>
<evidence type="ECO:0000256" key="3">
    <source>
        <dbReference type="ARBA" id="ARBA00022574"/>
    </source>
</evidence>
<keyword evidence="6" id="KW-0206">Cytoskeleton</keyword>
<dbReference type="GO" id="GO:0005930">
    <property type="term" value="C:axoneme"/>
    <property type="evidence" value="ECO:0007669"/>
    <property type="project" value="UniProtKB-SubCell"/>
</dbReference>
<evidence type="ECO:0000256" key="11">
    <source>
        <dbReference type="SAM" id="MobiDB-lite"/>
    </source>
</evidence>
<reference evidence="12 13" key="1">
    <citation type="journal article" date="2020" name="Mol. Biol. Evol.">
        <title>Interspecific Gene Flow and the Evolution of Specialization in Black and White Rhinoceros.</title>
        <authorList>
            <person name="Moodley Y."/>
            <person name="Westbury M.V."/>
            <person name="Russo I.M."/>
            <person name="Gopalakrishnan S."/>
            <person name="Rakotoarivelo A."/>
            <person name="Olsen R.A."/>
            <person name="Prost S."/>
            <person name="Tunstall T."/>
            <person name="Ryder O.A."/>
            <person name="Dalen L."/>
            <person name="Bruford M.W."/>
        </authorList>
    </citation>
    <scope>NUCLEOTIDE SEQUENCE [LARGE SCALE GENOMIC DNA]</scope>
    <source>
        <strain evidence="12">SBR-YM</strain>
        <tissue evidence="12">Skin</tissue>
    </source>
</reference>
<dbReference type="PANTHER" id="PTHR14885">
    <property type="entry name" value="CILIA- AND FLAGELLA-ASSOCIATED PROTEIN 43-RELATED"/>
    <property type="match status" value="1"/>
</dbReference>
<keyword evidence="2" id="KW-0963">Cytoplasm</keyword>
<comment type="subcellular location">
    <subcellularLocation>
        <location evidence="1">Cytoplasm</location>
        <location evidence="1">Cytoskeleton</location>
        <location evidence="1">Cilium axoneme</location>
    </subcellularLocation>
</comment>
<dbReference type="GO" id="GO:0007288">
    <property type="term" value="P:sperm axoneme assembly"/>
    <property type="evidence" value="ECO:0007669"/>
    <property type="project" value="TreeGrafter"/>
</dbReference>
<evidence type="ECO:0000256" key="6">
    <source>
        <dbReference type="ARBA" id="ARBA00023212"/>
    </source>
</evidence>
<keyword evidence="4" id="KW-0677">Repeat</keyword>
<name>A0A7J7FIX9_DICBM</name>
<evidence type="ECO:0000256" key="5">
    <source>
        <dbReference type="ARBA" id="ARBA00023054"/>
    </source>
</evidence>